<evidence type="ECO:0000256" key="1">
    <source>
        <dbReference type="SAM" id="MobiDB-lite"/>
    </source>
</evidence>
<dbReference type="Proteomes" id="UP001054252">
    <property type="component" value="Unassembled WGS sequence"/>
</dbReference>
<evidence type="ECO:0000313" key="2">
    <source>
        <dbReference type="EMBL" id="GKV41470.1"/>
    </source>
</evidence>
<keyword evidence="3" id="KW-1185">Reference proteome</keyword>
<feature type="region of interest" description="Disordered" evidence="1">
    <location>
        <begin position="96"/>
        <end position="118"/>
    </location>
</feature>
<feature type="region of interest" description="Disordered" evidence="1">
    <location>
        <begin position="1"/>
        <end position="34"/>
    </location>
</feature>
<gene>
    <name evidence="2" type="ORF">SLEP1_g49002</name>
</gene>
<dbReference type="AlphaFoldDB" id="A0AAV5LVH8"/>
<comment type="caution">
    <text evidence="2">The sequence shown here is derived from an EMBL/GenBank/DDBJ whole genome shotgun (WGS) entry which is preliminary data.</text>
</comment>
<name>A0AAV5LVH8_9ROSI</name>
<proteinExistence type="predicted"/>
<feature type="compositionally biased region" description="Basic residues" evidence="1">
    <location>
        <begin position="1"/>
        <end position="11"/>
    </location>
</feature>
<accession>A0AAV5LVH8</accession>
<reference evidence="2 3" key="1">
    <citation type="journal article" date="2021" name="Commun. Biol.">
        <title>The genome of Shorea leprosula (Dipterocarpaceae) highlights the ecological relevance of drought in aseasonal tropical rainforests.</title>
        <authorList>
            <person name="Ng K.K.S."/>
            <person name="Kobayashi M.J."/>
            <person name="Fawcett J.A."/>
            <person name="Hatakeyama M."/>
            <person name="Paape T."/>
            <person name="Ng C.H."/>
            <person name="Ang C.C."/>
            <person name="Tnah L.H."/>
            <person name="Lee C.T."/>
            <person name="Nishiyama T."/>
            <person name="Sese J."/>
            <person name="O'Brien M.J."/>
            <person name="Copetti D."/>
            <person name="Mohd Noor M.I."/>
            <person name="Ong R.C."/>
            <person name="Putra M."/>
            <person name="Sireger I.Z."/>
            <person name="Indrioko S."/>
            <person name="Kosugi Y."/>
            <person name="Izuno A."/>
            <person name="Isagi Y."/>
            <person name="Lee S.L."/>
            <person name="Shimizu K.K."/>
        </authorList>
    </citation>
    <scope>NUCLEOTIDE SEQUENCE [LARGE SCALE GENOMIC DNA]</scope>
    <source>
        <strain evidence="2">214</strain>
    </source>
</reference>
<dbReference type="EMBL" id="BPVZ01000150">
    <property type="protein sequence ID" value="GKV41470.1"/>
    <property type="molecule type" value="Genomic_DNA"/>
</dbReference>
<evidence type="ECO:0000313" key="3">
    <source>
        <dbReference type="Proteomes" id="UP001054252"/>
    </source>
</evidence>
<evidence type="ECO:0008006" key="4">
    <source>
        <dbReference type="Google" id="ProtNLM"/>
    </source>
</evidence>
<dbReference type="PANTHER" id="PTHR35111:SF1">
    <property type="entry name" value="OS04G0115900 PROTEIN"/>
    <property type="match status" value="1"/>
</dbReference>
<protein>
    <recommendedName>
        <fullName evidence="4">Josephin-like protein</fullName>
    </recommendedName>
</protein>
<sequence length="118" mass="13049">MMEKHGSKKMKSSSTTPLCIPRFRSNKKTHPSPMTLLERFRETVLRLIMLSALSKSSHTPGSSPVVQPRKYCLADAHQSEAVADCIEFIKKKALTEENRDSTASSPTTDGTEMVVPVS</sequence>
<organism evidence="2 3">
    <name type="scientific">Rubroshorea leprosula</name>
    <dbReference type="NCBI Taxonomy" id="152421"/>
    <lineage>
        <taxon>Eukaryota</taxon>
        <taxon>Viridiplantae</taxon>
        <taxon>Streptophyta</taxon>
        <taxon>Embryophyta</taxon>
        <taxon>Tracheophyta</taxon>
        <taxon>Spermatophyta</taxon>
        <taxon>Magnoliopsida</taxon>
        <taxon>eudicotyledons</taxon>
        <taxon>Gunneridae</taxon>
        <taxon>Pentapetalae</taxon>
        <taxon>rosids</taxon>
        <taxon>malvids</taxon>
        <taxon>Malvales</taxon>
        <taxon>Dipterocarpaceae</taxon>
        <taxon>Rubroshorea</taxon>
    </lineage>
</organism>
<feature type="compositionally biased region" description="Polar residues" evidence="1">
    <location>
        <begin position="101"/>
        <end position="110"/>
    </location>
</feature>
<dbReference type="PANTHER" id="PTHR35111">
    <property type="entry name" value="F10A5.9-RELATED"/>
    <property type="match status" value="1"/>
</dbReference>